<feature type="transmembrane region" description="Helical" evidence="1">
    <location>
        <begin position="127"/>
        <end position="145"/>
    </location>
</feature>
<gene>
    <name evidence="2" type="ORF">ENP77_02280</name>
</gene>
<feature type="transmembrane region" description="Helical" evidence="1">
    <location>
        <begin position="36"/>
        <end position="53"/>
    </location>
</feature>
<reference evidence="2" key="1">
    <citation type="journal article" date="2020" name="mSystems">
        <title>Genome- and Community-Level Interaction Insights into Carbon Utilization and Element Cycling Functions of Hydrothermarchaeota in Hydrothermal Sediment.</title>
        <authorList>
            <person name="Zhou Z."/>
            <person name="Liu Y."/>
            <person name="Xu W."/>
            <person name="Pan J."/>
            <person name="Luo Z.H."/>
            <person name="Li M."/>
        </authorList>
    </citation>
    <scope>NUCLEOTIDE SEQUENCE [LARGE SCALE GENOMIC DNA]</scope>
    <source>
        <strain evidence="2">SpSt-25</strain>
    </source>
</reference>
<keyword evidence="1" id="KW-1133">Transmembrane helix</keyword>
<name>A0A7C1PC59_THEPE</name>
<evidence type="ECO:0000313" key="2">
    <source>
        <dbReference type="EMBL" id="HEB48607.1"/>
    </source>
</evidence>
<comment type="caution">
    <text evidence="2">The sequence shown here is derived from an EMBL/GenBank/DDBJ whole genome shotgun (WGS) entry which is preliminary data.</text>
</comment>
<keyword evidence="1" id="KW-0812">Transmembrane</keyword>
<accession>A0A7C1PC59</accession>
<dbReference type="AlphaFoldDB" id="A0A7C1PC59"/>
<dbReference type="EMBL" id="DSKP01000079">
    <property type="protein sequence ID" value="HEB48607.1"/>
    <property type="molecule type" value="Genomic_DNA"/>
</dbReference>
<evidence type="ECO:0000256" key="1">
    <source>
        <dbReference type="SAM" id="Phobius"/>
    </source>
</evidence>
<feature type="transmembrane region" description="Helical" evidence="1">
    <location>
        <begin position="59"/>
        <end position="83"/>
    </location>
</feature>
<proteinExistence type="predicted"/>
<feature type="transmembrane region" description="Helical" evidence="1">
    <location>
        <begin position="6"/>
        <end position="24"/>
    </location>
</feature>
<protein>
    <submittedName>
        <fullName evidence="2">Uncharacterized protein</fullName>
    </submittedName>
</protein>
<sequence length="157" mass="17669">MDPTLVAAGFSAYFLLLVISYMLLSNPDIDQVWGGLLLALSLLVVVIPSYYVVEEYQKLFIEFITGNTLAFAILIFFAWLFLYTFLKLLRPAKGLFSSGCAEEVIYITIAAYGALHGAYFLVANMPLGVALAVILLHLFICREVLKLAMRVRRMERF</sequence>
<organism evidence="2">
    <name type="scientific">Thermofilum pendens</name>
    <dbReference type="NCBI Taxonomy" id="2269"/>
    <lineage>
        <taxon>Archaea</taxon>
        <taxon>Thermoproteota</taxon>
        <taxon>Thermoprotei</taxon>
        <taxon>Thermofilales</taxon>
        <taxon>Thermofilaceae</taxon>
        <taxon>Thermofilum</taxon>
    </lineage>
</organism>
<keyword evidence="1" id="KW-0472">Membrane</keyword>